<proteinExistence type="inferred from homology"/>
<dbReference type="Gene3D" id="3.40.50.720">
    <property type="entry name" value="NAD(P)-binding Rossmann-like Domain"/>
    <property type="match status" value="1"/>
</dbReference>
<keyword evidence="7" id="KW-1185">Reference proteome</keyword>
<reference evidence="4 6" key="1">
    <citation type="submission" date="2015-05" db="EMBL/GenBank/DDBJ databases">
        <title>Genome assembly of Archangium gephyra DSM 2261.</title>
        <authorList>
            <person name="Sharma G."/>
            <person name="Subramanian S."/>
        </authorList>
    </citation>
    <scope>NUCLEOTIDE SEQUENCE [LARGE SCALE GENOMIC DNA]</scope>
    <source>
        <strain evidence="4 6">DSM 2261</strain>
    </source>
</reference>
<accession>A0AAC8QEJ7</accession>
<dbReference type="Proteomes" id="UP000035579">
    <property type="component" value="Chromosome"/>
</dbReference>
<dbReference type="RefSeq" id="WP_047859404.1">
    <property type="nucleotide sequence ID" value="NZ_CP011509.1"/>
</dbReference>
<dbReference type="EMBL" id="CP011509">
    <property type="protein sequence ID" value="AKJ05999.1"/>
    <property type="molecule type" value="Genomic_DNA"/>
</dbReference>
<dbReference type="SUPFAM" id="SSF51735">
    <property type="entry name" value="NAD(P)-binding Rossmann-fold domains"/>
    <property type="match status" value="1"/>
</dbReference>
<evidence type="ECO:0000259" key="3">
    <source>
        <dbReference type="SMART" id="SM00822"/>
    </source>
</evidence>
<dbReference type="Pfam" id="PF00106">
    <property type="entry name" value="adh_short"/>
    <property type="match status" value="1"/>
</dbReference>
<dbReference type="EMBL" id="QUMU01000010">
    <property type="protein sequence ID" value="REG27247.1"/>
    <property type="molecule type" value="Genomic_DNA"/>
</dbReference>
<evidence type="ECO:0000256" key="1">
    <source>
        <dbReference type="ARBA" id="ARBA00006484"/>
    </source>
</evidence>
<evidence type="ECO:0000256" key="2">
    <source>
        <dbReference type="ARBA" id="ARBA00023002"/>
    </source>
</evidence>
<dbReference type="PRINTS" id="PR00081">
    <property type="entry name" value="GDHRDH"/>
</dbReference>
<evidence type="ECO:0000313" key="6">
    <source>
        <dbReference type="Proteomes" id="UP000035579"/>
    </source>
</evidence>
<dbReference type="KEGG" id="age:AA314_07625"/>
<feature type="domain" description="Ketoreductase" evidence="3">
    <location>
        <begin position="10"/>
        <end position="196"/>
    </location>
</feature>
<sequence length="268" mass="29609">MNRKLELRTRWILVTGASSGLGEEMARSIARDQGGNVLVVARRREKLEALCEELRSRYGVQAAFIAADLSRPEDVERVFTEATREREIHGVILNAGVAYWGDALKLEWSEFQSMLNTNVTSLVRLSTLFARYLVERGTRGGLMFVSSVAGFIPVPYQAAYSGTKAFVTSYGQALTQELRPQGVSVTVFAPGGISTEMLDRTGLSNRFKSGDLGMMSAADCAAHAVRAFIHRKELYIPGLLNQTLTLAARLLPRGFLAQRTAAMYRPER</sequence>
<evidence type="ECO:0000313" key="5">
    <source>
        <dbReference type="EMBL" id="REG27247.1"/>
    </source>
</evidence>
<dbReference type="InterPro" id="IPR002347">
    <property type="entry name" value="SDR_fam"/>
</dbReference>
<evidence type="ECO:0000313" key="7">
    <source>
        <dbReference type="Proteomes" id="UP000256345"/>
    </source>
</evidence>
<dbReference type="GO" id="GO:0016020">
    <property type="term" value="C:membrane"/>
    <property type="evidence" value="ECO:0007669"/>
    <property type="project" value="TreeGrafter"/>
</dbReference>
<dbReference type="AlphaFoldDB" id="A0AAC8QEJ7"/>
<dbReference type="SMART" id="SM00822">
    <property type="entry name" value="PKS_KR"/>
    <property type="match status" value="1"/>
</dbReference>
<protein>
    <submittedName>
        <fullName evidence="4">Short-chain dehydrogenase/reductase SDR</fullName>
    </submittedName>
</protein>
<evidence type="ECO:0000313" key="4">
    <source>
        <dbReference type="EMBL" id="AKJ05999.1"/>
    </source>
</evidence>
<comment type="similarity">
    <text evidence="1">Belongs to the short-chain dehydrogenases/reductases (SDR) family.</text>
</comment>
<dbReference type="CDD" id="cd05233">
    <property type="entry name" value="SDR_c"/>
    <property type="match status" value="1"/>
</dbReference>
<dbReference type="InterPro" id="IPR057326">
    <property type="entry name" value="KR_dom"/>
</dbReference>
<dbReference type="PANTHER" id="PTHR44196">
    <property type="entry name" value="DEHYDROGENASE/REDUCTASE SDR FAMILY MEMBER 7B"/>
    <property type="match status" value="1"/>
</dbReference>
<dbReference type="Proteomes" id="UP000256345">
    <property type="component" value="Unassembled WGS sequence"/>
</dbReference>
<keyword evidence="2" id="KW-0560">Oxidoreductase</keyword>
<reference evidence="5 7" key="2">
    <citation type="submission" date="2018-08" db="EMBL/GenBank/DDBJ databases">
        <title>Genomic Encyclopedia of Archaeal and Bacterial Type Strains, Phase II (KMG-II): from individual species to whole genera.</title>
        <authorList>
            <person name="Goeker M."/>
        </authorList>
    </citation>
    <scope>NUCLEOTIDE SEQUENCE [LARGE SCALE GENOMIC DNA]</scope>
    <source>
        <strain evidence="5 7">DSM 2261</strain>
    </source>
</reference>
<name>A0AAC8QEJ7_9BACT</name>
<dbReference type="InterPro" id="IPR036291">
    <property type="entry name" value="NAD(P)-bd_dom_sf"/>
</dbReference>
<dbReference type="PANTHER" id="PTHR44196:SF2">
    <property type="entry name" value="SHORT-CHAIN DEHYDROGENASE-RELATED"/>
    <property type="match status" value="1"/>
</dbReference>
<dbReference type="PIRSF" id="PIRSF000126">
    <property type="entry name" value="11-beta-HSD1"/>
    <property type="match status" value="1"/>
</dbReference>
<organism evidence="4 6">
    <name type="scientific">Archangium gephyra</name>
    <dbReference type="NCBI Taxonomy" id="48"/>
    <lineage>
        <taxon>Bacteria</taxon>
        <taxon>Pseudomonadati</taxon>
        <taxon>Myxococcota</taxon>
        <taxon>Myxococcia</taxon>
        <taxon>Myxococcales</taxon>
        <taxon>Cystobacterineae</taxon>
        <taxon>Archangiaceae</taxon>
        <taxon>Archangium</taxon>
    </lineage>
</organism>
<gene>
    <name evidence="4" type="ORF">AA314_07625</name>
    <name evidence="5" type="ORF">ATI61_110254</name>
</gene>
<dbReference type="GO" id="GO:0016491">
    <property type="term" value="F:oxidoreductase activity"/>
    <property type="evidence" value="ECO:0007669"/>
    <property type="project" value="UniProtKB-KW"/>
</dbReference>